<dbReference type="InterPro" id="IPR018461">
    <property type="entry name" value="Na/H_Antiport_NhaC-like_C"/>
</dbReference>
<dbReference type="GO" id="GO:0005886">
    <property type="term" value="C:plasma membrane"/>
    <property type="evidence" value="ECO:0007669"/>
    <property type="project" value="UniProtKB-SubCell"/>
</dbReference>
<comment type="similarity">
    <text evidence="8">Belongs to the NhaC Na(+)/H(+) (TC 2.A.35) antiporter family.</text>
</comment>
<gene>
    <name evidence="11" type="ORF">SAMN05216508_1222</name>
</gene>
<dbReference type="OrthoDB" id="9762978at2"/>
<evidence type="ECO:0000256" key="5">
    <source>
        <dbReference type="ARBA" id="ARBA00022692"/>
    </source>
</evidence>
<evidence type="ECO:0000313" key="12">
    <source>
        <dbReference type="Proteomes" id="UP000198817"/>
    </source>
</evidence>
<dbReference type="STRING" id="155865.SAMN05216515_1251"/>
<feature type="transmembrane region" description="Helical" evidence="9">
    <location>
        <begin position="89"/>
        <end position="116"/>
    </location>
</feature>
<dbReference type="AlphaFoldDB" id="A0A1I7HQ82"/>
<dbReference type="InterPro" id="IPR052180">
    <property type="entry name" value="NhaC_Na-H+_Antiporter"/>
</dbReference>
<keyword evidence="5 9" id="KW-0812">Transmembrane</keyword>
<feature type="transmembrane region" description="Helical" evidence="9">
    <location>
        <begin position="51"/>
        <end position="69"/>
    </location>
</feature>
<dbReference type="EMBL" id="FPBT01000022">
    <property type="protein sequence ID" value="SFU62837.1"/>
    <property type="molecule type" value="Genomic_DNA"/>
</dbReference>
<reference evidence="11 12" key="1">
    <citation type="submission" date="2016-10" db="EMBL/GenBank/DDBJ databases">
        <authorList>
            <person name="de Groot N.N."/>
        </authorList>
    </citation>
    <scope>NUCLEOTIDE SEQUENCE [LARGE SCALE GENOMIC DNA]</scope>
    <source>
        <strain evidence="11 12">KHGC13</strain>
    </source>
</reference>
<comment type="subcellular location">
    <subcellularLocation>
        <location evidence="1">Cell membrane</location>
        <topology evidence="1">Multi-pass membrane protein</topology>
    </subcellularLocation>
</comment>
<keyword evidence="3" id="KW-0050">Antiport</keyword>
<keyword evidence="7 9" id="KW-0472">Membrane</keyword>
<dbReference type="Pfam" id="PF03553">
    <property type="entry name" value="Na_H_antiporter"/>
    <property type="match status" value="1"/>
</dbReference>
<sequence>MEKKNNNDGGTVQKKVRNPRVPKLWEACISFLGLILVMSLGIAVFHAAPHIPMFIGVIVAAVMALRLGYRWETVEKMMVNGITKAMQSILILAIVGMMVGVWLLCGTIPTMIYYGLKILSPKIFLLASVLICSITSLATGTSWGTMGTMGLALMGIGHGLGMPVGPTAGAIISGAYFGDKMSPLSDTTNLAPAMAGTDVFTHVKYMMKSTIVAYGITIIFFTVYGFMTASGNGADTSQVTALTEGIANTFHVNPLLFLPPLVVILAIAFHVPAIPGITLGLLVGAVMAPIFQGNLPIFTQGDSGLALSHTGVTFGDILTCAKDGFLCNTKIDALNDLLSTGGLMNMSESILMTIIAMMFGGIMEESRQLEVIINALTRVVKGDAALVGATELTCIMSNIVMPEQYISILIPGRMYAPAYRKKGLHPKCLSNALESAGTVTSPLVPWNTCGMYISANLGVTPFIYGPWAVFNLAMPVVTLVMAVLGITVTKMTAEEQQRADAGELV</sequence>
<evidence type="ECO:0000256" key="3">
    <source>
        <dbReference type="ARBA" id="ARBA00022449"/>
    </source>
</evidence>
<keyword evidence="4" id="KW-1003">Cell membrane</keyword>
<evidence type="ECO:0000256" key="8">
    <source>
        <dbReference type="ARBA" id="ARBA00038435"/>
    </source>
</evidence>
<evidence type="ECO:0000259" key="10">
    <source>
        <dbReference type="Pfam" id="PF03553"/>
    </source>
</evidence>
<protein>
    <submittedName>
        <fullName evidence="11">Na+:H+ antiporter, NhaC family</fullName>
    </submittedName>
</protein>
<keyword evidence="2" id="KW-0813">Transport</keyword>
<dbReference type="Proteomes" id="UP000198817">
    <property type="component" value="Unassembled WGS sequence"/>
</dbReference>
<evidence type="ECO:0000256" key="7">
    <source>
        <dbReference type="ARBA" id="ARBA00023136"/>
    </source>
</evidence>
<feature type="transmembrane region" description="Helical" evidence="9">
    <location>
        <begin position="250"/>
        <end position="269"/>
    </location>
</feature>
<proteinExistence type="inferred from homology"/>
<accession>A0A1I7HQ82</accession>
<dbReference type="NCBIfam" id="TIGR00931">
    <property type="entry name" value="antiport_nhaC"/>
    <property type="match status" value="1"/>
</dbReference>
<dbReference type="RefSeq" id="WP_090471706.1">
    <property type="nucleotide sequence ID" value="NZ_FOWF01000025.1"/>
</dbReference>
<feature type="transmembrane region" description="Helical" evidence="9">
    <location>
        <begin position="122"/>
        <end position="144"/>
    </location>
</feature>
<dbReference type="PANTHER" id="PTHR33451">
    <property type="entry name" value="MALATE-2H(+)/NA(+)-LACTATE ANTIPORTER"/>
    <property type="match status" value="1"/>
</dbReference>
<evidence type="ECO:0000256" key="6">
    <source>
        <dbReference type="ARBA" id="ARBA00022989"/>
    </source>
</evidence>
<dbReference type="PANTHER" id="PTHR33451:SF3">
    <property type="entry name" value="MALATE-2H(+)_NA(+)-LACTATE ANTIPORTER"/>
    <property type="match status" value="1"/>
</dbReference>
<keyword evidence="6 9" id="KW-1133">Transmembrane helix</keyword>
<keyword evidence="12" id="KW-1185">Reference proteome</keyword>
<organism evidence="11 12">
    <name type="scientific">Eubacterium pyruvativorans</name>
    <dbReference type="NCBI Taxonomy" id="155865"/>
    <lineage>
        <taxon>Bacteria</taxon>
        <taxon>Bacillati</taxon>
        <taxon>Bacillota</taxon>
        <taxon>Clostridia</taxon>
        <taxon>Eubacteriales</taxon>
        <taxon>Eubacteriaceae</taxon>
        <taxon>Eubacterium</taxon>
    </lineage>
</organism>
<evidence type="ECO:0000256" key="2">
    <source>
        <dbReference type="ARBA" id="ARBA00022448"/>
    </source>
</evidence>
<evidence type="ECO:0000256" key="4">
    <source>
        <dbReference type="ARBA" id="ARBA00022475"/>
    </source>
</evidence>
<feature type="transmembrane region" description="Helical" evidence="9">
    <location>
        <begin position="211"/>
        <end position="230"/>
    </location>
</feature>
<feature type="transmembrane region" description="Helical" evidence="9">
    <location>
        <begin position="24"/>
        <end position="45"/>
    </location>
</feature>
<evidence type="ECO:0000313" key="11">
    <source>
        <dbReference type="EMBL" id="SFU62837.1"/>
    </source>
</evidence>
<evidence type="ECO:0000256" key="1">
    <source>
        <dbReference type="ARBA" id="ARBA00004651"/>
    </source>
</evidence>
<feature type="transmembrane region" description="Helical" evidence="9">
    <location>
        <begin position="467"/>
        <end position="488"/>
    </location>
</feature>
<feature type="domain" description="Na+/H+ antiporter NhaC-like C-terminal" evidence="10">
    <location>
        <begin position="174"/>
        <end position="486"/>
    </location>
</feature>
<name>A0A1I7HQ82_9FIRM</name>
<evidence type="ECO:0000256" key="9">
    <source>
        <dbReference type="SAM" id="Phobius"/>
    </source>
</evidence>
<dbReference type="InterPro" id="IPR004770">
    <property type="entry name" value="Na/H_antiport_NhaC"/>
</dbReference>
<dbReference type="GO" id="GO:0015297">
    <property type="term" value="F:antiporter activity"/>
    <property type="evidence" value="ECO:0007669"/>
    <property type="project" value="UniProtKB-KW"/>
</dbReference>